<dbReference type="Gene3D" id="3.40.1350.10">
    <property type="match status" value="1"/>
</dbReference>
<proteinExistence type="predicted"/>
<sequence>MEIYLADLSLKWRDAETALLRDYEQTKETYERDCQRATQPIRAVNQRYRGRSNDGVRGHFELALCNITLPIPDDYPWEVLYDQQDRVLQVNQCVPSLPDASVVRQDSKRAPAKRDAEAVLRRYVPAITLQIAHHVARNDLQDDVDRIAVNCWSRFFDPASGKLKDAFVAALAVRKQDIIEFNLQRADALEAFRVLKGAYVYNVAEVVPIEPAIRLDKEDERFVAGRDVLDGMAQGQNLAAMDWQDFEHLIRELLAKEYADKNAEVKITRASRDRGVDAVIFNSDPLHGGKFVVQAKRYSNTVDVAAVRELYGTVLNEGANRGILVTTSHFGRDAHEWAANKPLTLIDGSNLLALLGKHGYNFRIQSES</sequence>
<keyword evidence="2" id="KW-0540">Nuclease</keyword>
<dbReference type="PANTHER" id="PTHR30015:SF7">
    <property type="entry name" value="TYPE IV METHYL-DIRECTED RESTRICTION ENZYME ECOKMRR"/>
    <property type="match status" value="1"/>
</dbReference>
<dbReference type="InterPro" id="IPR011335">
    <property type="entry name" value="Restrct_endonuc-II-like"/>
</dbReference>
<organism evidence="2 3">
    <name type="scientific">Bradyrhizobium arachidis</name>
    <dbReference type="NCBI Taxonomy" id="858423"/>
    <lineage>
        <taxon>Bacteria</taxon>
        <taxon>Pseudomonadati</taxon>
        <taxon>Pseudomonadota</taxon>
        <taxon>Alphaproteobacteria</taxon>
        <taxon>Hyphomicrobiales</taxon>
        <taxon>Nitrobacteraceae</taxon>
        <taxon>Bradyrhizobium</taxon>
    </lineage>
</organism>
<keyword evidence="2" id="KW-0378">Hydrolase</keyword>
<gene>
    <name evidence="2" type="ORF">WN72_42030</name>
</gene>
<dbReference type="GO" id="GO:0009307">
    <property type="term" value="P:DNA restriction-modification system"/>
    <property type="evidence" value="ECO:0007669"/>
    <property type="project" value="InterPro"/>
</dbReference>
<keyword evidence="2" id="KW-0255">Endonuclease</keyword>
<dbReference type="AlphaFoldDB" id="A0AAE7TM45"/>
<dbReference type="GO" id="GO:0015666">
    <property type="term" value="F:restriction endodeoxyribonuclease activity"/>
    <property type="evidence" value="ECO:0007669"/>
    <property type="project" value="TreeGrafter"/>
</dbReference>
<evidence type="ECO:0000259" key="1">
    <source>
        <dbReference type="Pfam" id="PF04471"/>
    </source>
</evidence>
<dbReference type="Proteomes" id="UP000594015">
    <property type="component" value="Chromosome"/>
</dbReference>
<evidence type="ECO:0000313" key="3">
    <source>
        <dbReference type="Proteomes" id="UP000594015"/>
    </source>
</evidence>
<dbReference type="KEGG" id="barh:WN72_42030"/>
<dbReference type="Pfam" id="PF04471">
    <property type="entry name" value="Mrr_cat"/>
    <property type="match status" value="1"/>
</dbReference>
<dbReference type="EMBL" id="CP030050">
    <property type="protein sequence ID" value="QOZ73868.1"/>
    <property type="molecule type" value="Genomic_DNA"/>
</dbReference>
<evidence type="ECO:0000313" key="2">
    <source>
        <dbReference type="EMBL" id="QOZ73868.1"/>
    </source>
</evidence>
<name>A0AAE7TM45_9BRAD</name>
<dbReference type="InterPro" id="IPR052906">
    <property type="entry name" value="Type_IV_Methyl-Rstrct_Enzyme"/>
</dbReference>
<dbReference type="InterPro" id="IPR011856">
    <property type="entry name" value="tRNA_endonuc-like_dom_sf"/>
</dbReference>
<reference evidence="2 3" key="1">
    <citation type="submission" date="2018-06" db="EMBL/GenBank/DDBJ databases">
        <title>Comparative genomics of Bradyrhizobium nodulating Arachidis hypogaea.</title>
        <authorList>
            <person name="Li Y."/>
        </authorList>
    </citation>
    <scope>NUCLEOTIDE SEQUENCE [LARGE SCALE GENOMIC DNA]</scope>
    <source>
        <strain evidence="2 3">CCBAU 051107</strain>
    </source>
</reference>
<dbReference type="InterPro" id="IPR007560">
    <property type="entry name" value="Restrct_endonuc_IV_Mrr"/>
</dbReference>
<dbReference type="SUPFAM" id="SSF52980">
    <property type="entry name" value="Restriction endonuclease-like"/>
    <property type="match status" value="1"/>
</dbReference>
<accession>A0AAE7TM45</accession>
<feature type="domain" description="Restriction endonuclease type IV Mrr" evidence="1">
    <location>
        <begin position="239"/>
        <end position="355"/>
    </location>
</feature>
<dbReference type="PANTHER" id="PTHR30015">
    <property type="entry name" value="MRR RESTRICTION SYSTEM PROTEIN"/>
    <property type="match status" value="1"/>
</dbReference>
<protein>
    <submittedName>
        <fullName evidence="2">Restriction endonuclease</fullName>
    </submittedName>
</protein>
<dbReference type="GO" id="GO:0003677">
    <property type="term" value="F:DNA binding"/>
    <property type="evidence" value="ECO:0007669"/>
    <property type="project" value="InterPro"/>
</dbReference>